<reference evidence="12 13" key="1">
    <citation type="journal article" date="2023" name="Plant Dis.">
        <title>First Report of Diplodia intermedia Causing Canker and Dieback Diseases on Apple Trees in Canada.</title>
        <authorList>
            <person name="Ellouze W."/>
            <person name="Ilyukhin E."/>
            <person name="Sulman M."/>
            <person name="Ali S."/>
        </authorList>
    </citation>
    <scope>NUCLEOTIDE SEQUENCE [LARGE SCALE GENOMIC DNA]</scope>
    <source>
        <strain evidence="12 13">M45-28</strain>
    </source>
</reference>
<evidence type="ECO:0000256" key="1">
    <source>
        <dbReference type="ARBA" id="ARBA00001913"/>
    </source>
</evidence>
<dbReference type="InterPro" id="IPR001382">
    <property type="entry name" value="Glyco_hydro_47"/>
</dbReference>
<dbReference type="Pfam" id="PF01532">
    <property type="entry name" value="Glyco_hydro_47"/>
    <property type="match status" value="1"/>
</dbReference>
<evidence type="ECO:0000256" key="10">
    <source>
        <dbReference type="RuleBase" id="RU361193"/>
    </source>
</evidence>
<dbReference type="EMBL" id="JAKEKT020000037">
    <property type="protein sequence ID" value="KAL1641759.1"/>
    <property type="molecule type" value="Genomic_DNA"/>
</dbReference>
<comment type="pathway">
    <text evidence="2">Protein modification; protein glycosylation.</text>
</comment>
<evidence type="ECO:0000313" key="13">
    <source>
        <dbReference type="Proteomes" id="UP001521184"/>
    </source>
</evidence>
<keyword evidence="4" id="KW-0479">Metal-binding</keyword>
<gene>
    <name evidence="12" type="primary">MNS1_2</name>
    <name evidence="12" type="ORF">SLS58_005798</name>
</gene>
<evidence type="ECO:0000256" key="7">
    <source>
        <dbReference type="ARBA" id="ARBA00023157"/>
    </source>
</evidence>
<dbReference type="Proteomes" id="UP001521184">
    <property type="component" value="Unassembled WGS sequence"/>
</dbReference>
<comment type="catalytic activity">
    <reaction evidence="8">
        <text>N(4)-(alpha-D-Man-(1-&gt;2)-alpha-D-Man-(1-&gt;2)-alpha-D-Man-(1-&gt;3)-[alpha-D-Man-(1-&gt;3)-[alpha-D-Man-(1-&gt;2)-alpha-D-Man-(1-&gt;6)]-alpha-D-Man-(1-&gt;6)]-beta-D-Man-(1-&gt;4)-beta-D-GlcNAc-(1-&gt;4)-beta-D-GlcNAc)-L-asparaginyl-[protein] (N-glucan mannose isomer 8A1,2,3B1,3) + 3 H2O = N(4)-(alpha-D-Man-(1-&gt;3)-[alpha-D-Man-(1-&gt;3)-[alpha-D-Man-(1-&gt;6)]-alpha-D-Man-(1-&gt;6)]-beta-D-Man-(1-&gt;4)-beta-D-GlcNAc-(1-&gt;4)-beta-D-GlcNAc)-L-asparaginyl-[protein] (N-glucan mannose isomer 5A1,2) + 3 beta-D-mannose</text>
        <dbReference type="Rhea" id="RHEA:56028"/>
        <dbReference type="Rhea" id="RHEA-COMP:14358"/>
        <dbReference type="Rhea" id="RHEA-COMP:14367"/>
        <dbReference type="ChEBI" id="CHEBI:15377"/>
        <dbReference type="ChEBI" id="CHEBI:28563"/>
        <dbReference type="ChEBI" id="CHEBI:59087"/>
        <dbReference type="ChEBI" id="CHEBI:60628"/>
        <dbReference type="EC" id="3.2.1.113"/>
    </reaction>
</comment>
<evidence type="ECO:0000256" key="9">
    <source>
        <dbReference type="ARBA" id="ARBA00048605"/>
    </source>
</evidence>
<organism evidence="12 13">
    <name type="scientific">Diplodia intermedia</name>
    <dbReference type="NCBI Taxonomy" id="856260"/>
    <lineage>
        <taxon>Eukaryota</taxon>
        <taxon>Fungi</taxon>
        <taxon>Dikarya</taxon>
        <taxon>Ascomycota</taxon>
        <taxon>Pezizomycotina</taxon>
        <taxon>Dothideomycetes</taxon>
        <taxon>Dothideomycetes incertae sedis</taxon>
        <taxon>Botryosphaeriales</taxon>
        <taxon>Botryosphaeriaceae</taxon>
        <taxon>Diplodia</taxon>
    </lineage>
</organism>
<dbReference type="InterPro" id="IPR036026">
    <property type="entry name" value="Seven-hairpin_glycosidases"/>
</dbReference>
<feature type="compositionally biased region" description="Low complexity" evidence="11">
    <location>
        <begin position="9"/>
        <end position="25"/>
    </location>
</feature>
<keyword evidence="6" id="KW-0106">Calcium</keyword>
<proteinExistence type="inferred from homology"/>
<keyword evidence="13" id="KW-1185">Reference proteome</keyword>
<evidence type="ECO:0000256" key="4">
    <source>
        <dbReference type="ARBA" id="ARBA00022723"/>
    </source>
</evidence>
<dbReference type="SUPFAM" id="SSF48225">
    <property type="entry name" value="Seven-hairpin glycosidases"/>
    <property type="match status" value="1"/>
</dbReference>
<dbReference type="PANTHER" id="PTHR11742:SF55">
    <property type="entry name" value="ENDOPLASMIC RETICULUM MANNOSYL-OLIGOSACCHARIDE 1,2-ALPHA-MANNOSIDASE"/>
    <property type="match status" value="1"/>
</dbReference>
<evidence type="ECO:0000256" key="5">
    <source>
        <dbReference type="ARBA" id="ARBA00022801"/>
    </source>
</evidence>
<evidence type="ECO:0000256" key="8">
    <source>
        <dbReference type="ARBA" id="ARBA00047669"/>
    </source>
</evidence>
<evidence type="ECO:0000256" key="2">
    <source>
        <dbReference type="ARBA" id="ARBA00004922"/>
    </source>
</evidence>
<dbReference type="PANTHER" id="PTHR11742">
    <property type="entry name" value="MANNOSYL-OLIGOSACCHARIDE ALPHA-1,2-MANNOSIDASE-RELATED"/>
    <property type="match status" value="1"/>
</dbReference>
<comment type="catalytic activity">
    <reaction evidence="9">
        <text>N(4)-(alpha-D-Man-(1-&gt;2)-alpha-D-Man-(1-&gt;2)-alpha-D-Man-(1-&gt;3)-[alpha-D-Man-(1-&gt;2)-alpha-D-Man-(1-&gt;3)-[alpha-D-Man-(1-&gt;2)-alpha-D-Man-(1-&gt;6)]-alpha-D-Man-(1-&gt;6)]-beta-D-Man-(1-&gt;4)-beta-D-GlcNAc-(1-&gt;4)-beta-D-GlcNAc)-L-asparaginyl-[protein] (N-glucan mannose isomer 9A1,2,3B1,2,3) + 4 H2O = N(4)-(alpha-D-Man-(1-&gt;3)-[alpha-D-Man-(1-&gt;3)-[alpha-D-Man-(1-&gt;6)]-alpha-D-Man-(1-&gt;6)]-beta-D-Man-(1-&gt;4)-beta-D-GlcNAc-(1-&gt;4)-beta-D-GlcNAc)-L-asparaginyl-[protein] (N-glucan mannose isomer 5A1,2) + 4 beta-D-mannose</text>
        <dbReference type="Rhea" id="RHEA:56008"/>
        <dbReference type="Rhea" id="RHEA-COMP:14356"/>
        <dbReference type="Rhea" id="RHEA-COMP:14367"/>
        <dbReference type="ChEBI" id="CHEBI:15377"/>
        <dbReference type="ChEBI" id="CHEBI:28563"/>
        <dbReference type="ChEBI" id="CHEBI:59087"/>
        <dbReference type="ChEBI" id="CHEBI:139493"/>
        <dbReference type="EC" id="3.2.1.113"/>
    </reaction>
</comment>
<evidence type="ECO:0000256" key="11">
    <source>
        <dbReference type="SAM" id="MobiDB-lite"/>
    </source>
</evidence>
<accession>A0ABR3TQF0</accession>
<dbReference type="PRINTS" id="PR00747">
    <property type="entry name" value="GLYHDRLASE47"/>
</dbReference>
<name>A0ABR3TQF0_9PEZI</name>
<comment type="caution">
    <text evidence="12">The sequence shown here is derived from an EMBL/GenBank/DDBJ whole genome shotgun (WGS) entry which is preliminary data.</text>
</comment>
<feature type="region of interest" description="Disordered" evidence="11">
    <location>
        <begin position="1"/>
        <end position="25"/>
    </location>
</feature>
<sequence length="583" mass="65445">MASSRKSRSSSSRASKSSPRPYSKSSKFTLTSIIRTTFLAAALSLALYLLHCFYKYRRPILWRSDSSESVDWESRRAEVREAFVTSWDAYSRHAWGYDRFHPVSEKGSQMSPNGLGWIIVDSLDTMMIMNLTEQLSAARLWVSRNLDYDQDQDVNTFETTIRMLGGLLSAHYLAKELPGVASRRDYIYLSKAVDLADRLLGAYDSPSGIPYASIDLRTGRGIRSHADGGASSTAEATTLQLEMKYLSNITGNGVYWRKAEKVMKAIDDNAAEAGLVPIFVDPNSGRFTSREIRLGSRGDSYYEYLIKQYLQTSAQEPIYATLWNEALSGIQRHLVIPTKNAKLNLVAELPRGVGGPLSPKMDHLVCFLPGTIALGATGGIPEADARKLPDWTAEKDAQMALARELTKTCWGMYEVTKTGLAPEIVWFEADAAVLQPGDVPPMAKSSDDEALWQRDYTIKPLDAHNMQRPETVESLFMMWRITRDPVYREWGWRIFKAFEEHTAVEGGAGGYSSVNDVNAVPPPMRDNMESFWLAETLKYLYLLFSPDDLLPLDKVVFNTEAHVFPRMGLGKFSTGWERGPRIK</sequence>
<keyword evidence="5 10" id="KW-0378">Hydrolase</keyword>
<keyword evidence="7" id="KW-1015">Disulfide bond</keyword>
<dbReference type="InterPro" id="IPR012341">
    <property type="entry name" value="6hp_glycosidase-like_sf"/>
</dbReference>
<evidence type="ECO:0000256" key="6">
    <source>
        <dbReference type="ARBA" id="ARBA00022837"/>
    </source>
</evidence>
<dbReference type="Gene3D" id="1.50.10.10">
    <property type="match status" value="1"/>
</dbReference>
<dbReference type="EC" id="3.2.1.-" evidence="10"/>
<comment type="cofactor">
    <cofactor evidence="1">
        <name>Ca(2+)</name>
        <dbReference type="ChEBI" id="CHEBI:29108"/>
    </cofactor>
</comment>
<evidence type="ECO:0000256" key="3">
    <source>
        <dbReference type="ARBA" id="ARBA00007658"/>
    </source>
</evidence>
<keyword evidence="10" id="KW-0326">Glycosidase</keyword>
<evidence type="ECO:0000313" key="12">
    <source>
        <dbReference type="EMBL" id="KAL1641759.1"/>
    </source>
</evidence>
<dbReference type="InterPro" id="IPR050749">
    <property type="entry name" value="Glycosyl_Hydrolase_47"/>
</dbReference>
<protein>
    <recommendedName>
        <fullName evidence="10">alpha-1,2-Mannosidase</fullName>
        <ecNumber evidence="10">3.2.1.-</ecNumber>
    </recommendedName>
</protein>
<comment type="similarity">
    <text evidence="3 10">Belongs to the glycosyl hydrolase 47 family.</text>
</comment>